<keyword evidence="1" id="KW-0732">Signal</keyword>
<gene>
    <name evidence="3" type="ORF">ACOC_LOCUS9449</name>
</gene>
<dbReference type="Proteomes" id="UP000267027">
    <property type="component" value="Unassembled WGS sequence"/>
</dbReference>
<dbReference type="EMBL" id="UYYA01004298">
    <property type="protein sequence ID" value="VDM61034.1"/>
    <property type="molecule type" value="Genomic_DNA"/>
</dbReference>
<dbReference type="GO" id="GO:0005789">
    <property type="term" value="C:endoplasmic reticulum membrane"/>
    <property type="evidence" value="ECO:0007669"/>
    <property type="project" value="TreeGrafter"/>
</dbReference>
<dbReference type="PANTHER" id="PTHR23303:SF14">
    <property type="entry name" value="BOS COMPLEX SUBUNIT NOMO1-RELATED"/>
    <property type="match status" value="1"/>
</dbReference>
<dbReference type="InterPro" id="IPR008969">
    <property type="entry name" value="CarboxyPept-like_regulatory"/>
</dbReference>
<evidence type="ECO:0000313" key="3">
    <source>
        <dbReference type="EMBL" id="VDM61034.1"/>
    </source>
</evidence>
<reference evidence="3 4" key="2">
    <citation type="submission" date="2018-11" db="EMBL/GenBank/DDBJ databases">
        <authorList>
            <consortium name="Pathogen Informatics"/>
        </authorList>
    </citation>
    <scope>NUCLEOTIDE SEQUENCE [LARGE SCALE GENOMIC DNA]</scope>
    <source>
        <strain evidence="3 4">Costa Rica</strain>
    </source>
</reference>
<dbReference type="SUPFAM" id="SSF49464">
    <property type="entry name" value="Carboxypeptidase regulatory domain-like"/>
    <property type="match status" value="1"/>
</dbReference>
<proteinExistence type="predicted"/>
<dbReference type="STRING" id="334426.A0A0R3PU96"/>
<dbReference type="AlphaFoldDB" id="A0A0R3PU96"/>
<dbReference type="SUPFAM" id="SSF49452">
    <property type="entry name" value="Starch-binding domain-like"/>
    <property type="match status" value="1"/>
</dbReference>
<organism evidence="5">
    <name type="scientific">Angiostrongylus costaricensis</name>
    <name type="common">Nematode worm</name>
    <dbReference type="NCBI Taxonomy" id="334426"/>
    <lineage>
        <taxon>Eukaryota</taxon>
        <taxon>Metazoa</taxon>
        <taxon>Ecdysozoa</taxon>
        <taxon>Nematoda</taxon>
        <taxon>Chromadorea</taxon>
        <taxon>Rhabditida</taxon>
        <taxon>Rhabditina</taxon>
        <taxon>Rhabditomorpha</taxon>
        <taxon>Strongyloidea</taxon>
        <taxon>Metastrongylidae</taxon>
        <taxon>Angiostrongylus</taxon>
    </lineage>
</organism>
<keyword evidence="2" id="KW-0472">Membrane</keyword>
<keyword evidence="2" id="KW-0812">Transmembrane</keyword>
<dbReference type="InterPro" id="IPR013784">
    <property type="entry name" value="Carb-bd-like_fold"/>
</dbReference>
<evidence type="ECO:0000256" key="1">
    <source>
        <dbReference type="ARBA" id="ARBA00022729"/>
    </source>
</evidence>
<name>A0A0R3PU96_ANGCS</name>
<evidence type="ECO:0000256" key="2">
    <source>
        <dbReference type="SAM" id="Phobius"/>
    </source>
</evidence>
<dbReference type="InterPro" id="IPR051417">
    <property type="entry name" value="SDr/BOS_complex"/>
</dbReference>
<feature type="transmembrane region" description="Helical" evidence="2">
    <location>
        <begin position="328"/>
        <end position="347"/>
    </location>
</feature>
<evidence type="ECO:0000313" key="5">
    <source>
        <dbReference type="WBParaSite" id="ACOC_0000944801-mRNA-1"/>
    </source>
</evidence>
<dbReference type="OMA" id="SRTHKFK"/>
<protein>
    <submittedName>
        <fullName evidence="5">Nodal modulator 1</fullName>
    </submittedName>
</protein>
<dbReference type="OrthoDB" id="5804354at2759"/>
<reference evidence="5" key="1">
    <citation type="submission" date="2017-02" db="UniProtKB">
        <authorList>
            <consortium name="WormBaseParasite"/>
        </authorList>
    </citation>
    <scope>IDENTIFICATION</scope>
</reference>
<accession>A0A0R3PU96</accession>
<sequence>MKFFIKNHYFSRIGPIRRAEDIEITAELDGYSFSENPNHIGQILSTKLSKLTVVVSDVVTNQRLGGVLLSVVGEKDYRSNNVIDETGVINFVGLAPGDYFLRAILQEYKFEPSMTTATVKEGQHEHVELRGRRVSFSVFGRVREMSGTPVVDVIVEALSEQCHQHQSEATTTQDGLYRIRALKPHCQYRVSIKGSASGGPAPHCFPSKFDVRMTAEDLMGLDMVAAPYESRTDLAVEIEFASMPIPPIYRVSVQQGGEVVSHSVVHAPVTIFYLNNLPRDGREYSVRVESDRHQQPFIAKTVFFTANAPVHVVRVPITMSKRSSEVEISVGSLLALPFFGLIALAFFNQVRRLPPFFSNALLLRPTCTGHVGVFAVYNLDFVLYPSF</sequence>
<dbReference type="GO" id="GO:0030246">
    <property type="term" value="F:carbohydrate binding"/>
    <property type="evidence" value="ECO:0007669"/>
    <property type="project" value="InterPro"/>
</dbReference>
<keyword evidence="2" id="KW-1133">Transmembrane helix</keyword>
<dbReference type="PANTHER" id="PTHR23303">
    <property type="entry name" value="CARBOXYPEPTIDASE REGULATORY REGION-CONTAINING"/>
    <property type="match status" value="1"/>
</dbReference>
<keyword evidence="4" id="KW-1185">Reference proteome</keyword>
<evidence type="ECO:0000313" key="4">
    <source>
        <dbReference type="Proteomes" id="UP000267027"/>
    </source>
</evidence>
<dbReference type="WBParaSite" id="ACOC_0000944801-mRNA-1">
    <property type="protein sequence ID" value="ACOC_0000944801-mRNA-1"/>
    <property type="gene ID" value="ACOC_0000944801"/>
</dbReference>